<keyword evidence="8" id="KW-0472">Membrane</keyword>
<feature type="domain" description="Peptidase M13 C-terminal" evidence="9">
    <location>
        <begin position="498"/>
        <end position="698"/>
    </location>
</feature>
<dbReference type="Pfam" id="PF05649">
    <property type="entry name" value="Peptidase_M13_N"/>
    <property type="match status" value="1"/>
</dbReference>
<dbReference type="InterPro" id="IPR008753">
    <property type="entry name" value="Peptidase_M13_N"/>
</dbReference>
<feature type="transmembrane region" description="Helical" evidence="8">
    <location>
        <begin position="7"/>
        <end position="32"/>
    </location>
</feature>
<name>T1IYV3_STRMM</name>
<dbReference type="InterPro" id="IPR024079">
    <property type="entry name" value="MetalloPept_cat_dom_sf"/>
</dbReference>
<reference evidence="12" key="1">
    <citation type="submission" date="2011-05" db="EMBL/GenBank/DDBJ databases">
        <authorList>
            <person name="Richards S.R."/>
            <person name="Qu J."/>
            <person name="Jiang H."/>
            <person name="Jhangiani S.N."/>
            <person name="Agravi P."/>
            <person name="Goodspeed R."/>
            <person name="Gross S."/>
            <person name="Mandapat C."/>
            <person name="Jackson L."/>
            <person name="Mathew T."/>
            <person name="Pu L."/>
            <person name="Thornton R."/>
            <person name="Saada N."/>
            <person name="Wilczek-Boney K.B."/>
            <person name="Lee S."/>
            <person name="Kovar C."/>
            <person name="Wu Y."/>
            <person name="Scherer S.E."/>
            <person name="Worley K.C."/>
            <person name="Muzny D.M."/>
            <person name="Gibbs R."/>
        </authorList>
    </citation>
    <scope>NUCLEOTIDE SEQUENCE</scope>
    <source>
        <strain evidence="12">Brora</strain>
    </source>
</reference>
<evidence type="ECO:0000256" key="8">
    <source>
        <dbReference type="SAM" id="Phobius"/>
    </source>
</evidence>
<evidence type="ECO:0000256" key="4">
    <source>
        <dbReference type="ARBA" id="ARBA00022723"/>
    </source>
</evidence>
<dbReference type="EMBL" id="AFFK01020363">
    <property type="status" value="NOT_ANNOTATED_CDS"/>
    <property type="molecule type" value="Genomic_DNA"/>
</dbReference>
<comment type="cofactor">
    <cofactor evidence="1">
        <name>Zn(2+)</name>
        <dbReference type="ChEBI" id="CHEBI:29105"/>
    </cofactor>
</comment>
<evidence type="ECO:0000313" key="12">
    <source>
        <dbReference type="Proteomes" id="UP000014500"/>
    </source>
</evidence>
<evidence type="ECO:0000256" key="7">
    <source>
        <dbReference type="ARBA" id="ARBA00023049"/>
    </source>
</evidence>
<dbReference type="PROSITE" id="PS51885">
    <property type="entry name" value="NEPRILYSIN"/>
    <property type="match status" value="1"/>
</dbReference>
<evidence type="ECO:0000256" key="6">
    <source>
        <dbReference type="ARBA" id="ARBA00022833"/>
    </source>
</evidence>
<feature type="domain" description="Peptidase M13 N-terminal" evidence="10">
    <location>
        <begin position="59"/>
        <end position="437"/>
    </location>
</feature>
<reference evidence="11" key="2">
    <citation type="submission" date="2015-02" db="UniProtKB">
        <authorList>
            <consortium name="EnsemblMetazoa"/>
        </authorList>
    </citation>
    <scope>IDENTIFICATION</scope>
</reference>
<organism evidence="11 12">
    <name type="scientific">Strigamia maritima</name>
    <name type="common">European centipede</name>
    <name type="synonym">Geophilus maritimus</name>
    <dbReference type="NCBI Taxonomy" id="126957"/>
    <lineage>
        <taxon>Eukaryota</taxon>
        <taxon>Metazoa</taxon>
        <taxon>Ecdysozoa</taxon>
        <taxon>Arthropoda</taxon>
        <taxon>Myriapoda</taxon>
        <taxon>Chilopoda</taxon>
        <taxon>Pleurostigmophora</taxon>
        <taxon>Geophilomorpha</taxon>
        <taxon>Linotaeniidae</taxon>
        <taxon>Strigamia</taxon>
    </lineage>
</organism>
<evidence type="ECO:0000256" key="2">
    <source>
        <dbReference type="ARBA" id="ARBA00007357"/>
    </source>
</evidence>
<evidence type="ECO:0008006" key="13">
    <source>
        <dbReference type="Google" id="ProtNLM"/>
    </source>
</evidence>
<keyword evidence="12" id="KW-1185">Reference proteome</keyword>
<evidence type="ECO:0000259" key="10">
    <source>
        <dbReference type="Pfam" id="PF05649"/>
    </source>
</evidence>
<dbReference type="CDD" id="cd08662">
    <property type="entry name" value="M13"/>
    <property type="match status" value="1"/>
</dbReference>
<evidence type="ECO:0000256" key="1">
    <source>
        <dbReference type="ARBA" id="ARBA00001947"/>
    </source>
</evidence>
<evidence type="ECO:0000259" key="9">
    <source>
        <dbReference type="Pfam" id="PF01431"/>
    </source>
</evidence>
<dbReference type="OMA" id="CERNIGK"/>
<dbReference type="GO" id="GO:0046872">
    <property type="term" value="F:metal ion binding"/>
    <property type="evidence" value="ECO:0007669"/>
    <property type="project" value="UniProtKB-KW"/>
</dbReference>
<sequence length="703" mass="81770">YCSWKSCCILIVFLFILTAIAIGLGLGIPALLKMKDQPALLVGESVERIFQNADLKQDPCTNFYNYACGNFGKDKEFAQSEVKIDVVSEINHKIYHQIEEMLITPKSRHEPSVYLKVKNFYASCMDTGMRTQFELEPLLALMRTLGGWPVMEGEKWKSKNDNWIQLYSALYKNGVAPNFIIDTRVMSDVFNPDKNILYLLEGKLALPIQVFIHGPNKILHAYHQLMSDVAKYFGAEPERAAKEMNEVFEFESKLADAMLNRDESMTKKTINELESSLQNLHLLEFLHAVLPYKIEGKEPILTKHSQFLKKFSNLIARTDMRTFTNYIMWRIVVVSLQFLDNKSIAIYDAFHETIGMQPKDHKTKCLEDTLYFLPSGLSLMYVKNYMPQDIKQTVTNFANNIRDVFLTQIHRMKWLDNATDEKAITKIKQIEFYVAYPEEYSNKELVNDLYKTIIVRNNTFFQNVLTIKLWQYDQELWPLRWPVKTHWNIFTNLLLTKALYNLQINSIELFVNDLKLMFYDEKGPMTFNIGALGSVIGHELFHAIDKKGGQYDANRKLQSWWSHETTLNFINISECFIKKYNSFTEPLSDVQVNGSVSLAENMADFVGVRTAYNAFRKYIESKGGSQRLPKKYPWTEEQLFWLSYANMFCERNIGKYSSWRPSDDHSPNMFRVNGPLTSLPEFVHDFNCNINSDMAMKKLRCKV</sequence>
<dbReference type="GO" id="GO:0016485">
    <property type="term" value="P:protein processing"/>
    <property type="evidence" value="ECO:0007669"/>
    <property type="project" value="TreeGrafter"/>
</dbReference>
<keyword evidence="8" id="KW-1133">Transmembrane helix</keyword>
<dbReference type="SUPFAM" id="SSF55486">
    <property type="entry name" value="Metalloproteases ('zincins'), catalytic domain"/>
    <property type="match status" value="1"/>
</dbReference>
<protein>
    <recommendedName>
        <fullName evidence="13">Peptidase M13 N-terminal domain-containing protein</fullName>
    </recommendedName>
</protein>
<dbReference type="PANTHER" id="PTHR11733">
    <property type="entry name" value="ZINC METALLOPROTEASE FAMILY M13 NEPRILYSIN-RELATED"/>
    <property type="match status" value="1"/>
</dbReference>
<proteinExistence type="inferred from homology"/>
<dbReference type="InterPro" id="IPR000718">
    <property type="entry name" value="Peptidase_M13"/>
</dbReference>
<keyword evidence="5" id="KW-0378">Hydrolase</keyword>
<dbReference type="InterPro" id="IPR042089">
    <property type="entry name" value="Peptidase_M13_dom_2"/>
</dbReference>
<dbReference type="Gene3D" id="1.10.1380.10">
    <property type="entry name" value="Neutral endopeptidase , domain2"/>
    <property type="match status" value="1"/>
</dbReference>
<dbReference type="GO" id="GO:0004222">
    <property type="term" value="F:metalloendopeptidase activity"/>
    <property type="evidence" value="ECO:0007669"/>
    <property type="project" value="InterPro"/>
</dbReference>
<dbReference type="PhylomeDB" id="T1IYV3"/>
<dbReference type="AlphaFoldDB" id="T1IYV3"/>
<dbReference type="GO" id="GO:0005886">
    <property type="term" value="C:plasma membrane"/>
    <property type="evidence" value="ECO:0007669"/>
    <property type="project" value="TreeGrafter"/>
</dbReference>
<comment type="similarity">
    <text evidence="2">Belongs to the peptidase M13 family.</text>
</comment>
<dbReference type="InterPro" id="IPR018497">
    <property type="entry name" value="Peptidase_M13_C"/>
</dbReference>
<dbReference type="Pfam" id="PF01431">
    <property type="entry name" value="Peptidase_M13"/>
    <property type="match status" value="1"/>
</dbReference>
<dbReference type="eggNOG" id="KOG3624">
    <property type="taxonomic scope" value="Eukaryota"/>
</dbReference>
<evidence type="ECO:0000313" key="11">
    <source>
        <dbReference type="EnsemblMetazoa" id="SMAR006421-PA"/>
    </source>
</evidence>
<keyword evidence="7" id="KW-0482">Metalloprotease</keyword>
<dbReference type="Gene3D" id="3.40.390.10">
    <property type="entry name" value="Collagenase (Catalytic Domain)"/>
    <property type="match status" value="1"/>
</dbReference>
<evidence type="ECO:0000256" key="3">
    <source>
        <dbReference type="ARBA" id="ARBA00022670"/>
    </source>
</evidence>
<accession>T1IYV3</accession>
<dbReference type="EnsemblMetazoa" id="SMAR006421-RA">
    <property type="protein sequence ID" value="SMAR006421-PA"/>
    <property type="gene ID" value="SMAR006421"/>
</dbReference>
<keyword evidence="8" id="KW-0812">Transmembrane</keyword>
<keyword evidence="4" id="KW-0479">Metal-binding</keyword>
<keyword evidence="6" id="KW-0862">Zinc</keyword>
<dbReference type="HOGENOM" id="CLU_006187_4_2_1"/>
<evidence type="ECO:0000256" key="5">
    <source>
        <dbReference type="ARBA" id="ARBA00022801"/>
    </source>
</evidence>
<dbReference type="Proteomes" id="UP000014500">
    <property type="component" value="Unassembled WGS sequence"/>
</dbReference>
<keyword evidence="3" id="KW-0645">Protease</keyword>
<dbReference type="PANTHER" id="PTHR11733:SF167">
    <property type="entry name" value="FI17812P1-RELATED"/>
    <property type="match status" value="1"/>
</dbReference>